<dbReference type="EMBL" id="JAVFHQ010000010">
    <property type="protein sequence ID" value="KAK4547788.1"/>
    <property type="molecule type" value="Genomic_DNA"/>
</dbReference>
<evidence type="ECO:0000256" key="1">
    <source>
        <dbReference type="SAM" id="MobiDB-lite"/>
    </source>
</evidence>
<accession>A0AAV9JQT8</accession>
<dbReference type="Proteomes" id="UP001324427">
    <property type="component" value="Unassembled WGS sequence"/>
</dbReference>
<feature type="region of interest" description="Disordered" evidence="1">
    <location>
        <begin position="143"/>
        <end position="185"/>
    </location>
</feature>
<comment type="caution">
    <text evidence="2">The sequence shown here is derived from an EMBL/GenBank/DDBJ whole genome shotgun (WGS) entry which is preliminary data.</text>
</comment>
<evidence type="ECO:0000313" key="3">
    <source>
        <dbReference type="Proteomes" id="UP001324427"/>
    </source>
</evidence>
<dbReference type="Gene3D" id="3.30.70.330">
    <property type="match status" value="1"/>
</dbReference>
<gene>
    <name evidence="2" type="ORF">LTR36_000746</name>
</gene>
<sequence length="185" mass="20757">MALHKVEVKWADHQYRLNGHIQNKVLSNGATRNILIRHASANGLTETQIRDDMEHIHNLVIIDIHYRNGDAYMSTNSVHNALFARTCMMSRTTYKRCKIEFFPDECDVPLPAPTFKTRVPPTEAVKKNIPLANRFDLLKMAGSDASSGEENRMAPDASDDDETVDMTANHGVSLNFLDSDGTKSD</sequence>
<protein>
    <submittedName>
        <fullName evidence="2">Uncharacterized protein</fullName>
    </submittedName>
</protein>
<keyword evidence="3" id="KW-1185">Reference proteome</keyword>
<name>A0AAV9JQT8_9PEZI</name>
<organism evidence="2 3">
    <name type="scientific">Oleoguttula mirabilis</name>
    <dbReference type="NCBI Taxonomy" id="1507867"/>
    <lineage>
        <taxon>Eukaryota</taxon>
        <taxon>Fungi</taxon>
        <taxon>Dikarya</taxon>
        <taxon>Ascomycota</taxon>
        <taxon>Pezizomycotina</taxon>
        <taxon>Dothideomycetes</taxon>
        <taxon>Dothideomycetidae</taxon>
        <taxon>Mycosphaerellales</taxon>
        <taxon>Teratosphaeriaceae</taxon>
        <taxon>Oleoguttula</taxon>
    </lineage>
</organism>
<dbReference type="InterPro" id="IPR012677">
    <property type="entry name" value="Nucleotide-bd_a/b_plait_sf"/>
</dbReference>
<reference evidence="2 3" key="1">
    <citation type="submission" date="2021-11" db="EMBL/GenBank/DDBJ databases">
        <title>Black yeast isolated from Biological Soil Crust.</title>
        <authorList>
            <person name="Kurbessoian T."/>
        </authorList>
    </citation>
    <scope>NUCLEOTIDE SEQUENCE [LARGE SCALE GENOMIC DNA]</scope>
    <source>
        <strain evidence="2 3">CCFEE 5522</strain>
    </source>
</reference>
<proteinExistence type="predicted"/>
<evidence type="ECO:0000313" key="2">
    <source>
        <dbReference type="EMBL" id="KAK4547788.1"/>
    </source>
</evidence>
<dbReference type="AlphaFoldDB" id="A0AAV9JQT8"/>